<reference evidence="1 2" key="1">
    <citation type="submission" date="2017-06" db="EMBL/GenBank/DDBJ databases">
        <title>Draft Genome Sequence of Bacillus sp Strain 36R Isolated from saline sediment at Atanasia, Sonora, Mexico.</title>
        <authorList>
            <person name="Sanchez Diaz R."/>
            <person name="Quiroz Macias M.E."/>
            <person name="Ibarra Gamez J.C."/>
            <person name="Enciso Ibarra J."/>
            <person name="Gomez Gil B."/>
            <person name="Galaviz Silva L."/>
        </authorList>
    </citation>
    <scope>NUCLEOTIDE SEQUENCE [LARGE SCALE GENOMIC DNA]</scope>
    <source>
        <strain evidence="1 2">36R_ATNSAL</strain>
    </source>
</reference>
<sequence>MSRNRLDNFFFGPRRGEHGGDETVVFPTRQIVNTTTNEQTIRKIHPTHIKNVNKNIKRIENYYPVTKSVENVYIVEEYDCGRDIKNPCCRPVKRCKWS</sequence>
<organism evidence="1 2">
    <name type="scientific">Bacillus pumilus</name>
    <name type="common">Bacillus mesentericus</name>
    <dbReference type="NCBI Taxonomy" id="1408"/>
    <lineage>
        <taxon>Bacteria</taxon>
        <taxon>Bacillati</taxon>
        <taxon>Bacillota</taxon>
        <taxon>Bacilli</taxon>
        <taxon>Bacillales</taxon>
        <taxon>Bacillaceae</taxon>
        <taxon>Bacillus</taxon>
    </lineage>
</organism>
<name>A0A2A5IUV0_BACPU</name>
<comment type="caution">
    <text evidence="1">The sequence shown here is derived from an EMBL/GenBank/DDBJ whole genome shotgun (WGS) entry which is preliminary data.</text>
</comment>
<dbReference type="InterPro" id="IPR020108">
    <property type="entry name" value="Spore_coat_CotD"/>
</dbReference>
<evidence type="ECO:0000313" key="2">
    <source>
        <dbReference type="Proteomes" id="UP000228754"/>
    </source>
</evidence>
<dbReference type="EMBL" id="NKHG01000083">
    <property type="protein sequence ID" value="PCK20789.1"/>
    <property type="molecule type" value="Genomic_DNA"/>
</dbReference>
<evidence type="ECO:0008006" key="3">
    <source>
        <dbReference type="Google" id="ProtNLM"/>
    </source>
</evidence>
<gene>
    <name evidence="1" type="ORF">CEY02_11750</name>
</gene>
<proteinExistence type="predicted"/>
<evidence type="ECO:0000313" key="1">
    <source>
        <dbReference type="EMBL" id="PCK20789.1"/>
    </source>
</evidence>
<dbReference type="AlphaFoldDB" id="A0A2A5IUV0"/>
<dbReference type="Pfam" id="PF11122">
    <property type="entry name" value="Spore-coat_CotD"/>
    <property type="match status" value="1"/>
</dbReference>
<dbReference type="Proteomes" id="UP000228754">
    <property type="component" value="Unassembled WGS sequence"/>
</dbReference>
<protein>
    <recommendedName>
        <fullName evidence="3">Spore coat protein</fullName>
    </recommendedName>
</protein>
<accession>A0A2A5IUV0</accession>
<dbReference type="OrthoDB" id="2943345at2"/>